<keyword evidence="3" id="KW-1185">Reference proteome</keyword>
<keyword evidence="1" id="KW-0472">Membrane</keyword>
<name>A0A1I5U5A3_9BACT</name>
<organism evidence="2 3">
    <name type="scientific">Parafilimonas terrae</name>
    <dbReference type="NCBI Taxonomy" id="1465490"/>
    <lineage>
        <taxon>Bacteria</taxon>
        <taxon>Pseudomonadati</taxon>
        <taxon>Bacteroidota</taxon>
        <taxon>Chitinophagia</taxon>
        <taxon>Chitinophagales</taxon>
        <taxon>Chitinophagaceae</taxon>
        <taxon>Parafilimonas</taxon>
    </lineage>
</organism>
<keyword evidence="1" id="KW-0812">Transmembrane</keyword>
<evidence type="ECO:0000313" key="3">
    <source>
        <dbReference type="Proteomes" id="UP000199031"/>
    </source>
</evidence>
<feature type="transmembrane region" description="Helical" evidence="1">
    <location>
        <begin position="6"/>
        <end position="23"/>
    </location>
</feature>
<protein>
    <submittedName>
        <fullName evidence="2">Uncharacterized protein</fullName>
    </submittedName>
</protein>
<dbReference type="EMBL" id="FOXQ01000003">
    <property type="protein sequence ID" value="SFP90107.1"/>
    <property type="molecule type" value="Genomic_DNA"/>
</dbReference>
<evidence type="ECO:0000256" key="1">
    <source>
        <dbReference type="SAM" id="Phobius"/>
    </source>
</evidence>
<gene>
    <name evidence="2" type="ORF">SAMN05444277_10358</name>
</gene>
<dbReference type="Proteomes" id="UP000199031">
    <property type="component" value="Unassembled WGS sequence"/>
</dbReference>
<dbReference type="AlphaFoldDB" id="A0A1I5U5A3"/>
<evidence type="ECO:0000313" key="2">
    <source>
        <dbReference type="EMBL" id="SFP90107.1"/>
    </source>
</evidence>
<sequence>MQKNKGVYIVLMIILLAMIYPFADRLLDIIYMNKDHAYAITHHVSSFPGGKAGGPKTKYVFELKGKNYAGITSLPLKTMAQTIL</sequence>
<reference evidence="2 3" key="1">
    <citation type="submission" date="2016-10" db="EMBL/GenBank/DDBJ databases">
        <authorList>
            <person name="de Groot N.N."/>
        </authorList>
    </citation>
    <scope>NUCLEOTIDE SEQUENCE [LARGE SCALE GENOMIC DNA]</scope>
    <source>
        <strain evidence="2 3">DSM 28286</strain>
    </source>
</reference>
<keyword evidence="1" id="KW-1133">Transmembrane helix</keyword>
<accession>A0A1I5U5A3</accession>
<proteinExistence type="predicted"/>